<dbReference type="Pfam" id="PF03972">
    <property type="entry name" value="MmgE_PrpD_N"/>
    <property type="match status" value="1"/>
</dbReference>
<protein>
    <recommendedName>
        <fullName evidence="5">2-methylcitrate dehydratase</fullName>
        <ecNumber evidence="4">4.2.1.79</ecNumber>
    </recommendedName>
</protein>
<dbReference type="InterPro" id="IPR045336">
    <property type="entry name" value="MmgE_PrpD_N"/>
</dbReference>
<dbReference type="InterPro" id="IPR045337">
    <property type="entry name" value="MmgE_PrpD_C"/>
</dbReference>
<evidence type="ECO:0000313" key="9">
    <source>
        <dbReference type="EMBL" id="QSR86445.1"/>
    </source>
</evidence>
<comment type="pathway">
    <text evidence="2">Organic acid metabolism; propanoate degradation.</text>
</comment>
<dbReference type="PANTHER" id="PTHR16943">
    <property type="entry name" value="2-METHYLCITRATE DEHYDRATASE-RELATED"/>
    <property type="match status" value="1"/>
</dbReference>
<keyword evidence="10" id="KW-1185">Reference proteome</keyword>
<evidence type="ECO:0000256" key="3">
    <source>
        <dbReference type="ARBA" id="ARBA00006174"/>
    </source>
</evidence>
<name>A0ABX7PTY2_9BACT</name>
<dbReference type="Gene3D" id="3.30.1330.120">
    <property type="entry name" value="2-methylcitrate dehydratase PrpD"/>
    <property type="match status" value="1"/>
</dbReference>
<dbReference type="SUPFAM" id="SSF103378">
    <property type="entry name" value="2-methylcitrate dehydratase PrpD"/>
    <property type="match status" value="1"/>
</dbReference>
<comment type="similarity">
    <text evidence="3">Belongs to the PrpD family.</text>
</comment>
<dbReference type="NCBIfam" id="TIGR02330">
    <property type="entry name" value="prpD"/>
    <property type="match status" value="1"/>
</dbReference>
<dbReference type="InterPro" id="IPR036148">
    <property type="entry name" value="MmgE/PrpD_sf"/>
</dbReference>
<dbReference type="InterPro" id="IPR012705">
    <property type="entry name" value="2Me_IsoCit_deHydtase_PrpD"/>
</dbReference>
<feature type="domain" description="MmgE/PrpD N-terminal" evidence="7">
    <location>
        <begin position="11"/>
        <end position="256"/>
    </location>
</feature>
<dbReference type="RefSeq" id="WP_206845828.1">
    <property type="nucleotide sequence ID" value="NZ_CP065956.1"/>
</dbReference>
<dbReference type="Gene3D" id="1.10.4100.10">
    <property type="entry name" value="2-methylcitrate dehydratase PrpD"/>
    <property type="match status" value="1"/>
</dbReference>
<dbReference type="PANTHER" id="PTHR16943:SF16">
    <property type="entry name" value="2-METHYLCITRATE DEHYDRATASE-RELATED"/>
    <property type="match status" value="1"/>
</dbReference>
<dbReference type="EMBL" id="CP065956">
    <property type="protein sequence ID" value="QSR86445.1"/>
    <property type="molecule type" value="Genomic_DNA"/>
</dbReference>
<sequence>MEREGEEVLSEICSYVLRKREFSLNAIDNAYLCFWDSLACLFLGVKSAECRLRMEPLFDEPSDSFSCLIPGSTLRANPLDAAFAISCGLRWFDYNDAWLAQEWGHPSDNLGAILACAQYREKKEGDKVSGLNILQWMVKAHEIQGVLSLKNSLNRFGLDHVVFVRVASAAVASAILGGGEKEVMSALTNSFVDGAPLRIYRHAPVTGWRKSWAAADAVRRAVWLAFIAKRGEMAYPNVLSQPQWGFSDAFLRGTQVVLDRPLSDYVMENVLFKAYPAEYHAQSAIEAALALREEVLPKLEKIQRIEIHTQLPAIRIIHKQGPLHNPADRDHCLEYIVALALLFGKVTHELYENDVAADPRVDYLRKKMVTMEDKTYTAAYYDPEKMAVANAVQVFFDDGSSTEKKEVLFPLGHPRRRAEFQKILPLKIEHALNGLFSEERKKELLDLYSKKEKFFTQSSLELCSLFVPDLL</sequence>
<evidence type="ECO:0000256" key="6">
    <source>
        <dbReference type="ARBA" id="ARBA00023239"/>
    </source>
</evidence>
<dbReference type="InterPro" id="IPR042183">
    <property type="entry name" value="MmgE/PrpD_sf_1"/>
</dbReference>
<dbReference type="InterPro" id="IPR042188">
    <property type="entry name" value="MmgE/PrpD_sf_2"/>
</dbReference>
<dbReference type="EC" id="4.2.1.79" evidence="4"/>
<keyword evidence="6 9" id="KW-0456">Lyase</keyword>
<dbReference type="Pfam" id="PF19305">
    <property type="entry name" value="MmgE_PrpD_C"/>
    <property type="match status" value="1"/>
</dbReference>
<dbReference type="GO" id="GO:0003994">
    <property type="term" value="F:aconitate hydratase activity"/>
    <property type="evidence" value="ECO:0007669"/>
    <property type="project" value="UniProtKB-EC"/>
</dbReference>
<evidence type="ECO:0000256" key="4">
    <source>
        <dbReference type="ARBA" id="ARBA00013124"/>
    </source>
</evidence>
<dbReference type="GO" id="GO:0047547">
    <property type="term" value="F:2-methylcitrate dehydratase activity"/>
    <property type="evidence" value="ECO:0007669"/>
    <property type="project" value="UniProtKB-EC"/>
</dbReference>
<reference evidence="9 10" key="1">
    <citation type="submission" date="2020-12" db="EMBL/GenBank/DDBJ databases">
        <authorList>
            <person name="Awala S.I."/>
            <person name="Gwak J.-H."/>
            <person name="Kim S.-J."/>
            <person name="Rhee S.-K."/>
        </authorList>
    </citation>
    <scope>NUCLEOTIDE SEQUENCE [LARGE SCALE GENOMIC DNA]</scope>
    <source>
        <strain evidence="9 10">IT5</strain>
    </source>
</reference>
<evidence type="ECO:0000313" key="10">
    <source>
        <dbReference type="Proteomes" id="UP000663088"/>
    </source>
</evidence>
<dbReference type="InterPro" id="IPR005656">
    <property type="entry name" value="MmgE_PrpD"/>
</dbReference>
<evidence type="ECO:0000256" key="5">
    <source>
        <dbReference type="ARBA" id="ARBA00017240"/>
    </source>
</evidence>
<accession>A0ABX7PTY2</accession>
<feature type="domain" description="MmgE/PrpD C-terminal" evidence="8">
    <location>
        <begin position="275"/>
        <end position="444"/>
    </location>
</feature>
<organism evidence="9 10">
    <name type="scientific">Candidatus Methylacidiphilum infernorum</name>
    <dbReference type="NCBI Taxonomy" id="511746"/>
    <lineage>
        <taxon>Bacteria</taxon>
        <taxon>Pseudomonadati</taxon>
        <taxon>Verrucomicrobiota</taxon>
        <taxon>Methylacidiphilae</taxon>
        <taxon>Methylacidiphilales</taxon>
        <taxon>Methylacidiphilaceae</taxon>
        <taxon>Methylacidiphilum (ex Ratnadevi et al. 2023)</taxon>
    </lineage>
</organism>
<evidence type="ECO:0000256" key="2">
    <source>
        <dbReference type="ARBA" id="ARBA00005026"/>
    </source>
</evidence>
<gene>
    <name evidence="9" type="ORF">EM20IM_08090</name>
</gene>
<comment type="catalytic activity">
    <reaction evidence="1">
        <text>(2S,3S)-2-methylcitrate = 2-methyl-cis-aconitate + H2O</text>
        <dbReference type="Rhea" id="RHEA:17725"/>
        <dbReference type="ChEBI" id="CHEBI:15377"/>
        <dbReference type="ChEBI" id="CHEBI:57872"/>
        <dbReference type="ChEBI" id="CHEBI:58853"/>
        <dbReference type="EC" id="4.2.1.79"/>
    </reaction>
</comment>
<evidence type="ECO:0000259" key="7">
    <source>
        <dbReference type="Pfam" id="PF03972"/>
    </source>
</evidence>
<dbReference type="Proteomes" id="UP000663088">
    <property type="component" value="Chromosome"/>
</dbReference>
<evidence type="ECO:0000256" key="1">
    <source>
        <dbReference type="ARBA" id="ARBA00000096"/>
    </source>
</evidence>
<evidence type="ECO:0000259" key="8">
    <source>
        <dbReference type="Pfam" id="PF19305"/>
    </source>
</evidence>
<proteinExistence type="inferred from homology"/>
<dbReference type="NCBIfam" id="NF006943">
    <property type="entry name" value="PRK09425.1"/>
    <property type="match status" value="1"/>
</dbReference>